<dbReference type="SUPFAM" id="SSF48726">
    <property type="entry name" value="Immunoglobulin"/>
    <property type="match status" value="1"/>
</dbReference>
<dbReference type="STRING" id="409849.ENSPMGP00000015565"/>
<evidence type="ECO:0008006" key="5">
    <source>
        <dbReference type="Google" id="ProtNLM"/>
    </source>
</evidence>
<evidence type="ECO:0000256" key="2">
    <source>
        <dbReference type="SAM" id="Phobius"/>
    </source>
</evidence>
<feature type="transmembrane region" description="Helical" evidence="2">
    <location>
        <begin position="139"/>
        <end position="161"/>
    </location>
</feature>
<name>A0A3B4AFV0_9GOBI</name>
<evidence type="ECO:0000313" key="3">
    <source>
        <dbReference type="Ensembl" id="ENSPMGP00000015565.1"/>
    </source>
</evidence>
<reference evidence="3" key="1">
    <citation type="submission" date="2025-08" db="UniProtKB">
        <authorList>
            <consortium name="Ensembl"/>
        </authorList>
    </citation>
    <scope>IDENTIFICATION</scope>
</reference>
<keyword evidence="2" id="KW-0812">Transmembrane</keyword>
<dbReference type="Proteomes" id="UP000261520">
    <property type="component" value="Unplaced"/>
</dbReference>
<organism evidence="3 4">
    <name type="scientific">Periophthalmus magnuspinnatus</name>
    <dbReference type="NCBI Taxonomy" id="409849"/>
    <lineage>
        <taxon>Eukaryota</taxon>
        <taxon>Metazoa</taxon>
        <taxon>Chordata</taxon>
        <taxon>Craniata</taxon>
        <taxon>Vertebrata</taxon>
        <taxon>Euteleostomi</taxon>
        <taxon>Actinopterygii</taxon>
        <taxon>Neopterygii</taxon>
        <taxon>Teleostei</taxon>
        <taxon>Neoteleostei</taxon>
        <taxon>Acanthomorphata</taxon>
        <taxon>Gobiaria</taxon>
        <taxon>Gobiiformes</taxon>
        <taxon>Gobioidei</taxon>
        <taxon>Gobiidae</taxon>
        <taxon>Oxudercinae</taxon>
        <taxon>Periophthalmus</taxon>
    </lineage>
</organism>
<feature type="region of interest" description="Disordered" evidence="1">
    <location>
        <begin position="1"/>
        <end position="20"/>
    </location>
</feature>
<evidence type="ECO:0000313" key="4">
    <source>
        <dbReference type="Proteomes" id="UP000261520"/>
    </source>
</evidence>
<dbReference type="Ensembl" id="ENSPMGT00000016601.1">
    <property type="protein sequence ID" value="ENSPMGP00000015565.1"/>
    <property type="gene ID" value="ENSPMGG00000012758.1"/>
</dbReference>
<dbReference type="AlphaFoldDB" id="A0A3B4AFV0"/>
<protein>
    <recommendedName>
        <fullName evidence="5">Immunoglobulin subtype domain-containing protein</fullName>
    </recommendedName>
</protein>
<sequence length="194" mass="21802">GLPPSCAPRTERRSGGMSYLQQQEHPRVTPRSTAHHAVQDDVHFSVGVVCKGIPTLHWSFMSGWVSRAIGTWQPGNFTNITADYSGRVQPFTNGSMVLSNLRLQDAGFYVLTVTEEGGNSRDVGFVLKVTEVLYEDLQYLSVSALALGCVSALLMFGMWLLDKLYHHVRAWRRRKRMPGTFTCYSHTRVCECVF</sequence>
<dbReference type="InterPro" id="IPR013783">
    <property type="entry name" value="Ig-like_fold"/>
</dbReference>
<reference evidence="3" key="2">
    <citation type="submission" date="2025-09" db="UniProtKB">
        <authorList>
            <consortium name="Ensembl"/>
        </authorList>
    </citation>
    <scope>IDENTIFICATION</scope>
</reference>
<proteinExistence type="predicted"/>
<dbReference type="Gene3D" id="2.60.40.10">
    <property type="entry name" value="Immunoglobulins"/>
    <property type="match status" value="1"/>
</dbReference>
<keyword evidence="4" id="KW-1185">Reference proteome</keyword>
<keyword evidence="2" id="KW-1133">Transmembrane helix</keyword>
<keyword evidence="2" id="KW-0472">Membrane</keyword>
<evidence type="ECO:0000256" key="1">
    <source>
        <dbReference type="SAM" id="MobiDB-lite"/>
    </source>
</evidence>
<dbReference type="InterPro" id="IPR036179">
    <property type="entry name" value="Ig-like_dom_sf"/>
</dbReference>
<accession>A0A3B4AFV0</accession>